<evidence type="ECO:0000313" key="5">
    <source>
        <dbReference type="Proteomes" id="UP000320735"/>
    </source>
</evidence>
<comment type="caution">
    <text evidence="4">The sequence shown here is derived from an EMBL/GenBank/DDBJ whole genome shotgun (WGS) entry which is preliminary data.</text>
</comment>
<dbReference type="EMBL" id="SJPP01000001">
    <property type="protein sequence ID" value="TWU11489.1"/>
    <property type="molecule type" value="Genomic_DNA"/>
</dbReference>
<feature type="domain" description="Sulfatase N-terminal" evidence="3">
    <location>
        <begin position="28"/>
        <end position="314"/>
    </location>
</feature>
<evidence type="ECO:0000256" key="2">
    <source>
        <dbReference type="SAM" id="SignalP"/>
    </source>
</evidence>
<dbReference type="SUPFAM" id="SSF53649">
    <property type="entry name" value="Alkaline phosphatase-like"/>
    <property type="match status" value="1"/>
</dbReference>
<accession>A0A5C6BJX5</accession>
<proteinExistence type="predicted"/>
<feature type="region of interest" description="Disordered" evidence="1">
    <location>
        <begin position="521"/>
        <end position="540"/>
    </location>
</feature>
<dbReference type="EC" id="3.1.6.1" evidence="4"/>
<evidence type="ECO:0000256" key="1">
    <source>
        <dbReference type="SAM" id="MobiDB-lite"/>
    </source>
</evidence>
<feature type="signal peptide" evidence="2">
    <location>
        <begin position="1"/>
        <end position="22"/>
    </location>
</feature>
<dbReference type="CDD" id="cd16027">
    <property type="entry name" value="SGSH"/>
    <property type="match status" value="1"/>
</dbReference>
<dbReference type="PANTHER" id="PTHR43751:SF1">
    <property type="entry name" value="SULFATASE ATSG-RELATED"/>
    <property type="match status" value="1"/>
</dbReference>
<organism evidence="4 5">
    <name type="scientific">Symmachiella macrocystis</name>
    <dbReference type="NCBI Taxonomy" id="2527985"/>
    <lineage>
        <taxon>Bacteria</taxon>
        <taxon>Pseudomonadati</taxon>
        <taxon>Planctomycetota</taxon>
        <taxon>Planctomycetia</taxon>
        <taxon>Planctomycetales</taxon>
        <taxon>Planctomycetaceae</taxon>
        <taxon>Symmachiella</taxon>
    </lineage>
</organism>
<sequence precursor="true">MVVFFRMAGCLILATTFTASLAAAERRPNVLIAVSDDQSYPHASAYGYQAIQTPNFDRVAREGVLFHNAFSPAPGCSPMRAAFLTGRNIWQLEHAGTHASSFPAKYVGFQDQLEESGYFVGFTGKGWGPGNWEADGRTRNPAGPQYSKRTAKTPPGIRATDYAANFADFLAERPKDQPFSFWYGGSEPHRVFEKGIGRRNGLDPDKVVVPPFLPDTPEIRDDLLDYCYEIQWFDQHLGRMLDLLEEAGELENTLVIVTSDNGMAFPAAKANAYEYGIHMPLAIAWPAKIPGDRVVNDLVNLIDVTATIYAATDVKPPEKYPLSGKSLLGLLESDASGVVEPQRNAIFSGRERHSSSRYNSLGYPQRCIRTADYLYIRNFRPERWPAGAPRKFGHGQYAKGAAVTNDDLGPEHGGYHDIDACPALDFLIEHRDDPKISRFFHLAVDKRPAEELFDIRTDPGCLNNLAGDPRFAEVQQQLSARLMDYLKQTGDARVTASDGGDIWETYRRYSKLRWFPKPDWAKEHPERVPQQDWVEERRPK</sequence>
<dbReference type="Pfam" id="PF00884">
    <property type="entry name" value="Sulfatase"/>
    <property type="match status" value="1"/>
</dbReference>
<dbReference type="Proteomes" id="UP000320735">
    <property type="component" value="Unassembled WGS sequence"/>
</dbReference>
<dbReference type="InterPro" id="IPR052701">
    <property type="entry name" value="GAG_Ulvan_Degrading_Sulfatases"/>
</dbReference>
<keyword evidence="2" id="KW-0732">Signal</keyword>
<dbReference type="Gene3D" id="3.40.720.10">
    <property type="entry name" value="Alkaline Phosphatase, subunit A"/>
    <property type="match status" value="1"/>
</dbReference>
<dbReference type="GO" id="GO:0004065">
    <property type="term" value="F:arylsulfatase activity"/>
    <property type="evidence" value="ECO:0007669"/>
    <property type="project" value="UniProtKB-EC"/>
</dbReference>
<keyword evidence="5" id="KW-1185">Reference proteome</keyword>
<evidence type="ECO:0000259" key="3">
    <source>
        <dbReference type="Pfam" id="PF00884"/>
    </source>
</evidence>
<feature type="chain" id="PRO_5022677319" evidence="2">
    <location>
        <begin position="23"/>
        <end position="540"/>
    </location>
</feature>
<dbReference type="AlphaFoldDB" id="A0A5C6BJX5"/>
<reference evidence="4 5" key="1">
    <citation type="submission" date="2019-02" db="EMBL/GenBank/DDBJ databases">
        <title>Deep-cultivation of Planctomycetes and their phenomic and genomic characterization uncovers novel biology.</title>
        <authorList>
            <person name="Wiegand S."/>
            <person name="Jogler M."/>
            <person name="Boedeker C."/>
            <person name="Pinto D."/>
            <person name="Vollmers J."/>
            <person name="Rivas-Marin E."/>
            <person name="Kohn T."/>
            <person name="Peeters S.H."/>
            <person name="Heuer A."/>
            <person name="Rast P."/>
            <person name="Oberbeckmann S."/>
            <person name="Bunk B."/>
            <person name="Jeske O."/>
            <person name="Meyerdierks A."/>
            <person name="Storesund J.E."/>
            <person name="Kallscheuer N."/>
            <person name="Luecker S."/>
            <person name="Lage O.M."/>
            <person name="Pohl T."/>
            <person name="Merkel B.J."/>
            <person name="Hornburger P."/>
            <person name="Mueller R.-W."/>
            <person name="Bruemmer F."/>
            <person name="Labrenz M."/>
            <person name="Spormann A.M."/>
            <person name="Op Den Camp H."/>
            <person name="Overmann J."/>
            <person name="Amann R."/>
            <person name="Jetten M.S.M."/>
            <person name="Mascher T."/>
            <person name="Medema M.H."/>
            <person name="Devos D.P."/>
            <person name="Kaster A.-K."/>
            <person name="Ovreas L."/>
            <person name="Rohde M."/>
            <person name="Galperin M.Y."/>
            <person name="Jogler C."/>
        </authorList>
    </citation>
    <scope>NUCLEOTIDE SEQUENCE [LARGE SCALE GENOMIC DNA]</scope>
    <source>
        <strain evidence="4 5">CA54</strain>
    </source>
</reference>
<dbReference type="InterPro" id="IPR000917">
    <property type="entry name" value="Sulfatase_N"/>
</dbReference>
<gene>
    <name evidence="4" type="primary">atsA_3</name>
    <name evidence="4" type="ORF">CA54_02960</name>
</gene>
<dbReference type="PANTHER" id="PTHR43751">
    <property type="entry name" value="SULFATASE"/>
    <property type="match status" value="1"/>
</dbReference>
<dbReference type="InterPro" id="IPR017850">
    <property type="entry name" value="Alkaline_phosphatase_core_sf"/>
</dbReference>
<evidence type="ECO:0000313" key="4">
    <source>
        <dbReference type="EMBL" id="TWU11489.1"/>
    </source>
</evidence>
<dbReference type="RefSeq" id="WP_197532116.1">
    <property type="nucleotide sequence ID" value="NZ_SJPP01000001.1"/>
</dbReference>
<feature type="region of interest" description="Disordered" evidence="1">
    <location>
        <begin position="130"/>
        <end position="154"/>
    </location>
</feature>
<name>A0A5C6BJX5_9PLAN</name>
<keyword evidence="4" id="KW-0378">Hydrolase</keyword>
<protein>
    <submittedName>
        <fullName evidence="4">Arylsulfatase</fullName>
        <ecNumber evidence="4">3.1.6.1</ecNumber>
    </submittedName>
</protein>